<dbReference type="Proteomes" id="UP001301797">
    <property type="component" value="Chromosome"/>
</dbReference>
<gene>
    <name evidence="5" type="ORF">F1737_11080</name>
</gene>
<dbReference type="RefSeq" id="WP_317136644.1">
    <property type="nucleotide sequence ID" value="NZ_CP043875.1"/>
</dbReference>
<dbReference type="Pfam" id="PF13404">
    <property type="entry name" value="HTH_AsnC-type"/>
    <property type="match status" value="1"/>
</dbReference>
<feature type="domain" description="HTH asnC-type" evidence="4">
    <location>
        <begin position="1"/>
        <end position="62"/>
    </location>
</feature>
<dbReference type="PANTHER" id="PTHR43413">
    <property type="entry name" value="TRANSCRIPTIONAL REGULATOR, ASNC FAMILY"/>
    <property type="match status" value="1"/>
</dbReference>
<organism evidence="5 6">
    <name type="scientific">Methanochimaera problematica</name>
    <dbReference type="NCBI Taxonomy" id="2609417"/>
    <lineage>
        <taxon>Archaea</taxon>
        <taxon>Methanobacteriati</taxon>
        <taxon>Methanobacteriota</taxon>
        <taxon>Stenosarchaea group</taxon>
        <taxon>Methanomicrobia</taxon>
        <taxon>Methanomicrobiales</taxon>
        <taxon>Methanomicrobiaceae</taxon>
        <taxon>Methanochimaera</taxon>
    </lineage>
</organism>
<dbReference type="SUPFAM" id="SSF46785">
    <property type="entry name" value="Winged helix' DNA-binding domain"/>
    <property type="match status" value="1"/>
</dbReference>
<dbReference type="EMBL" id="CP043875">
    <property type="protein sequence ID" value="WOF17183.1"/>
    <property type="molecule type" value="Genomic_DNA"/>
</dbReference>
<dbReference type="InterPro" id="IPR036390">
    <property type="entry name" value="WH_DNA-bd_sf"/>
</dbReference>
<dbReference type="AlphaFoldDB" id="A0AA97FFQ5"/>
<keyword evidence="1" id="KW-0805">Transcription regulation</keyword>
<keyword evidence="3" id="KW-0804">Transcription</keyword>
<evidence type="ECO:0000256" key="1">
    <source>
        <dbReference type="ARBA" id="ARBA00023015"/>
    </source>
</evidence>
<sequence length="163" mass="18834">MDEKDRLILSLLEEDCRVPPATLGDMVDLKEEEVRERISVLENEGIIKKYIACIDWEKAGEGVVAAIIELKVSPERDYGYDKIAERISRHKQVRSVRLISGAYDLEIMVNGKNIHEITRFVAEQIAPMEQIRETGTILIMKTYKENGLEFFERKTGERLPYSF</sequence>
<dbReference type="SUPFAM" id="SSF54909">
    <property type="entry name" value="Dimeric alpha+beta barrel"/>
    <property type="match status" value="1"/>
</dbReference>
<evidence type="ECO:0000256" key="2">
    <source>
        <dbReference type="ARBA" id="ARBA00023125"/>
    </source>
</evidence>
<proteinExistence type="predicted"/>
<dbReference type="PRINTS" id="PR00033">
    <property type="entry name" value="HTHASNC"/>
</dbReference>
<evidence type="ECO:0000259" key="4">
    <source>
        <dbReference type="PROSITE" id="PS50956"/>
    </source>
</evidence>
<dbReference type="Gene3D" id="3.30.70.920">
    <property type="match status" value="1"/>
</dbReference>
<keyword evidence="2" id="KW-0238">DNA-binding</keyword>
<dbReference type="InterPro" id="IPR019887">
    <property type="entry name" value="Tscrpt_reg_AsnC/Lrp_C"/>
</dbReference>
<keyword evidence="6" id="KW-1185">Reference proteome</keyword>
<dbReference type="InterPro" id="IPR000485">
    <property type="entry name" value="AsnC-type_HTH_dom"/>
</dbReference>
<dbReference type="Gene3D" id="1.10.10.10">
    <property type="entry name" value="Winged helix-like DNA-binding domain superfamily/Winged helix DNA-binding domain"/>
    <property type="match status" value="1"/>
</dbReference>
<dbReference type="SMART" id="SM00344">
    <property type="entry name" value="HTH_ASNC"/>
    <property type="match status" value="1"/>
</dbReference>
<dbReference type="PANTHER" id="PTHR43413:SF7">
    <property type="entry name" value="HTH-TYPE TRANSCRIPTIONAL REGULATOR PTR2"/>
    <property type="match status" value="1"/>
</dbReference>
<dbReference type="Pfam" id="PF01037">
    <property type="entry name" value="AsnC_trans_reg"/>
    <property type="match status" value="1"/>
</dbReference>
<dbReference type="KEGG" id="mefw:F1737_11080"/>
<reference evidence="5 6" key="1">
    <citation type="submission" date="2019-09" db="EMBL/GenBank/DDBJ databases">
        <title>The complete genome of Methanoplanus sp. FWC-SCC4.</title>
        <authorList>
            <person name="Chen S.-C."/>
            <person name="Zhou Y.-Z."/>
            <person name="Lai M.-C."/>
        </authorList>
    </citation>
    <scope>NUCLEOTIDE SEQUENCE [LARGE SCALE GENOMIC DNA]</scope>
    <source>
        <strain evidence="5 6">FWC-SCC4</strain>
    </source>
</reference>
<dbReference type="PROSITE" id="PS50956">
    <property type="entry name" value="HTH_ASNC_2"/>
    <property type="match status" value="1"/>
</dbReference>
<dbReference type="InterPro" id="IPR036388">
    <property type="entry name" value="WH-like_DNA-bd_sf"/>
</dbReference>
<dbReference type="GeneID" id="85230720"/>
<evidence type="ECO:0000313" key="5">
    <source>
        <dbReference type="EMBL" id="WOF17183.1"/>
    </source>
</evidence>
<accession>A0AA97FFQ5</accession>
<dbReference type="InterPro" id="IPR019888">
    <property type="entry name" value="Tscrpt_reg_AsnC-like"/>
</dbReference>
<protein>
    <submittedName>
        <fullName evidence="5">Lrp/AsnC family transcriptional regulator</fullName>
    </submittedName>
</protein>
<evidence type="ECO:0000313" key="6">
    <source>
        <dbReference type="Proteomes" id="UP001301797"/>
    </source>
</evidence>
<dbReference type="InterPro" id="IPR011008">
    <property type="entry name" value="Dimeric_a/b-barrel"/>
</dbReference>
<dbReference type="InterPro" id="IPR050684">
    <property type="entry name" value="HTH-Siroheme_Decarb"/>
</dbReference>
<name>A0AA97FFQ5_9EURY</name>
<dbReference type="GO" id="GO:0043565">
    <property type="term" value="F:sequence-specific DNA binding"/>
    <property type="evidence" value="ECO:0007669"/>
    <property type="project" value="InterPro"/>
</dbReference>
<evidence type="ECO:0000256" key="3">
    <source>
        <dbReference type="ARBA" id="ARBA00023163"/>
    </source>
</evidence>